<dbReference type="InterPro" id="IPR006896">
    <property type="entry name" value="Sec23/24_trunk_dom"/>
</dbReference>
<organism evidence="4 5">
    <name type="scientific">Acaulospora morrowiae</name>
    <dbReference type="NCBI Taxonomy" id="94023"/>
    <lineage>
        <taxon>Eukaryota</taxon>
        <taxon>Fungi</taxon>
        <taxon>Fungi incertae sedis</taxon>
        <taxon>Mucoromycota</taxon>
        <taxon>Glomeromycotina</taxon>
        <taxon>Glomeromycetes</taxon>
        <taxon>Diversisporales</taxon>
        <taxon>Acaulosporaceae</taxon>
        <taxon>Acaulospora</taxon>
    </lineage>
</organism>
<evidence type="ECO:0000256" key="2">
    <source>
        <dbReference type="RuleBase" id="RU365030"/>
    </source>
</evidence>
<dbReference type="OrthoDB" id="10256289at2759"/>
<dbReference type="Proteomes" id="UP000789342">
    <property type="component" value="Unassembled WGS sequence"/>
</dbReference>
<evidence type="ECO:0000313" key="4">
    <source>
        <dbReference type="EMBL" id="CAG8725044.1"/>
    </source>
</evidence>
<keyword evidence="2" id="KW-0472">Membrane</keyword>
<comment type="similarity">
    <text evidence="1 2">Belongs to the SEC23/SEC24 family. SEC23 subfamily.</text>
</comment>
<keyword evidence="2" id="KW-0653">Protein transport</keyword>
<comment type="subcellular location">
    <subcellularLocation>
        <location evidence="2">Cytoplasm</location>
    </subcellularLocation>
    <subcellularLocation>
        <location evidence="2">Cytoplasmic vesicle</location>
        <location evidence="2">COPII-coated vesicle membrane</location>
        <topology evidence="2">Peripheral membrane protein</topology>
        <orientation evidence="2">Cytoplasmic side</orientation>
    </subcellularLocation>
    <subcellularLocation>
        <location evidence="2">Endoplasmic reticulum membrane</location>
        <topology evidence="2">Peripheral membrane protein</topology>
        <orientation evidence="2">Cytoplasmic side</orientation>
    </subcellularLocation>
    <subcellularLocation>
        <location evidence="2">Golgi apparatus membrane</location>
        <topology evidence="2">Peripheral membrane protein</topology>
        <orientation evidence="2">Cytoplasmic side</orientation>
    </subcellularLocation>
</comment>
<keyword evidence="2" id="KW-0931">ER-Golgi transport</keyword>
<name>A0A9N9I7H7_9GLOM</name>
<dbReference type="PANTHER" id="PTHR11141:SF0">
    <property type="entry name" value="PROTEIN TRANSPORT PROTEIN SEC23"/>
    <property type="match status" value="1"/>
</dbReference>
<comment type="caution">
    <text evidence="4">The sequence shown here is derived from an EMBL/GenBank/DDBJ whole genome shotgun (WGS) entry which is preliminary data.</text>
</comment>
<dbReference type="GO" id="GO:0005789">
    <property type="term" value="C:endoplasmic reticulum membrane"/>
    <property type="evidence" value="ECO:0007669"/>
    <property type="project" value="UniProtKB-SubCell"/>
</dbReference>
<evidence type="ECO:0000313" key="5">
    <source>
        <dbReference type="Proteomes" id="UP000789342"/>
    </source>
</evidence>
<sequence>MNFEEIEEQDGARFSWNVFPASRLDATRTVVPISCLYTPLKEREDLPPIYYEPVACKAPCRAILNPYWYAIFDLNLSENNASLVVLRNAFPPHYKDISATNLPAELLPKYTTIEYTLNRAPQVPPIFLFVVDTCLEDDDLKALKDSLVVSLSLLPPHALVGLITFGTMAQVHELGYSECPKSYVFRGTKEYTPKQVQDMLGLRPQVQRPGQPGVPPNMGASRFLLPVQQCEFILTSILEQLQRDPWP</sequence>
<dbReference type="Pfam" id="PF04811">
    <property type="entry name" value="Sec23_trunk"/>
    <property type="match status" value="1"/>
</dbReference>
<dbReference type="SUPFAM" id="SSF53300">
    <property type="entry name" value="vWA-like"/>
    <property type="match status" value="1"/>
</dbReference>
<dbReference type="EMBL" id="CAJVPV010023902">
    <property type="protein sequence ID" value="CAG8725044.1"/>
    <property type="molecule type" value="Genomic_DNA"/>
</dbReference>
<keyword evidence="2" id="KW-0862">Zinc</keyword>
<dbReference type="GO" id="GO:0030127">
    <property type="term" value="C:COPII vesicle coat"/>
    <property type="evidence" value="ECO:0007669"/>
    <property type="project" value="InterPro"/>
</dbReference>
<dbReference type="PANTHER" id="PTHR11141">
    <property type="entry name" value="PROTEIN TRANSPORT PROTEIN SEC23"/>
    <property type="match status" value="1"/>
</dbReference>
<keyword evidence="2" id="KW-0813">Transport</keyword>
<dbReference type="SUPFAM" id="SSF82919">
    <property type="entry name" value="Zn-finger domain of Sec23/24"/>
    <property type="match status" value="1"/>
</dbReference>
<reference evidence="4" key="1">
    <citation type="submission" date="2021-06" db="EMBL/GenBank/DDBJ databases">
        <authorList>
            <person name="Kallberg Y."/>
            <person name="Tangrot J."/>
            <person name="Rosling A."/>
        </authorList>
    </citation>
    <scope>NUCLEOTIDE SEQUENCE</scope>
    <source>
        <strain evidence="4">CL551</strain>
    </source>
</reference>
<dbReference type="GO" id="GO:0070971">
    <property type="term" value="C:endoplasmic reticulum exit site"/>
    <property type="evidence" value="ECO:0007669"/>
    <property type="project" value="TreeGrafter"/>
</dbReference>
<evidence type="ECO:0000256" key="1">
    <source>
        <dbReference type="ARBA" id="ARBA00009210"/>
    </source>
</evidence>
<keyword evidence="5" id="KW-1185">Reference proteome</keyword>
<keyword evidence="2" id="KW-0256">Endoplasmic reticulum</keyword>
<dbReference type="GO" id="GO:0000139">
    <property type="term" value="C:Golgi membrane"/>
    <property type="evidence" value="ECO:0007669"/>
    <property type="project" value="UniProtKB-SubCell"/>
</dbReference>
<dbReference type="GO" id="GO:0005096">
    <property type="term" value="F:GTPase activator activity"/>
    <property type="evidence" value="ECO:0007669"/>
    <property type="project" value="TreeGrafter"/>
</dbReference>
<dbReference type="AlphaFoldDB" id="A0A9N9I7H7"/>
<dbReference type="InterPro" id="IPR037364">
    <property type="entry name" value="Sec23"/>
</dbReference>
<dbReference type="GO" id="GO:0090110">
    <property type="term" value="P:COPII-coated vesicle cargo loading"/>
    <property type="evidence" value="ECO:0007669"/>
    <property type="project" value="TreeGrafter"/>
</dbReference>
<keyword evidence="2" id="KW-0963">Cytoplasm</keyword>
<proteinExistence type="inferred from homology"/>
<dbReference type="Gene3D" id="3.40.50.410">
    <property type="entry name" value="von Willebrand factor, type A domain"/>
    <property type="match status" value="1"/>
</dbReference>
<dbReference type="Gene3D" id="2.60.40.1670">
    <property type="entry name" value="beta-sandwich domain of Sec23/24"/>
    <property type="match status" value="1"/>
</dbReference>
<accession>A0A9N9I7H7</accession>
<dbReference type="SUPFAM" id="SSF81995">
    <property type="entry name" value="beta-sandwich domain of Sec23/24"/>
    <property type="match status" value="1"/>
</dbReference>
<feature type="domain" description="Sec23/Sec24 trunk" evidence="3">
    <location>
        <begin position="123"/>
        <end position="247"/>
    </location>
</feature>
<keyword evidence="2" id="KW-0968">Cytoplasmic vesicle</keyword>
<keyword evidence="2" id="KW-0333">Golgi apparatus</keyword>
<comment type="function">
    <text evidence="2">Component of the coat protein complex II (COPII) which promotes the formation of transport vesicles from the endoplasmic reticulum (ER). The coat has two main functions, the physical deformation of the endoplasmic reticulum membrane into vesicles and the selection of cargo molecules.</text>
</comment>
<keyword evidence="2" id="KW-0479">Metal-binding</keyword>
<feature type="non-terminal residue" evidence="4">
    <location>
        <position position="247"/>
    </location>
</feature>
<dbReference type="GO" id="GO:0006886">
    <property type="term" value="P:intracellular protein transport"/>
    <property type="evidence" value="ECO:0007669"/>
    <property type="project" value="InterPro"/>
</dbReference>
<evidence type="ECO:0000259" key="3">
    <source>
        <dbReference type="Pfam" id="PF04811"/>
    </source>
</evidence>
<dbReference type="InterPro" id="IPR036465">
    <property type="entry name" value="vWFA_dom_sf"/>
</dbReference>
<gene>
    <name evidence="4" type="ORF">AMORRO_LOCUS13597</name>
</gene>
<dbReference type="GO" id="GO:0008270">
    <property type="term" value="F:zinc ion binding"/>
    <property type="evidence" value="ECO:0007669"/>
    <property type="project" value="InterPro"/>
</dbReference>
<protein>
    <recommendedName>
        <fullName evidence="2">Protein transport protein SEC23</fullName>
    </recommendedName>
</protein>
<dbReference type="InterPro" id="IPR036174">
    <property type="entry name" value="Znf_Sec23_Sec24_sf"/>
</dbReference>